<feature type="binding site" evidence="6">
    <location>
        <begin position="110"/>
        <end position="111"/>
    </location>
    <ligand>
        <name>S-adenosyl-L-methionine</name>
        <dbReference type="ChEBI" id="CHEBI:59789"/>
    </ligand>
</feature>
<keyword evidence="1 6" id="KW-0963">Cytoplasm</keyword>
<evidence type="ECO:0000256" key="2">
    <source>
        <dbReference type="ARBA" id="ARBA00022552"/>
    </source>
</evidence>
<comment type="subcellular location">
    <subcellularLocation>
        <location evidence="6">Cytoplasm</location>
    </subcellularLocation>
</comment>
<proteinExistence type="inferred from homology"/>
<evidence type="ECO:0000256" key="5">
    <source>
        <dbReference type="ARBA" id="ARBA00022691"/>
    </source>
</evidence>
<comment type="similarity">
    <text evidence="6">Belongs to the methyltransferase superfamily. RNA methyltransferase RsmG family.</text>
</comment>
<evidence type="ECO:0000256" key="4">
    <source>
        <dbReference type="ARBA" id="ARBA00022679"/>
    </source>
</evidence>
<name>A0A2W5I9H3_9ACTN</name>
<dbReference type="RefSeq" id="WP_290599148.1">
    <property type="nucleotide sequence ID" value="NZ_CAKZIO010000009.1"/>
</dbReference>
<dbReference type="PANTHER" id="PTHR31760">
    <property type="entry name" value="S-ADENOSYL-L-METHIONINE-DEPENDENT METHYLTRANSFERASES SUPERFAMILY PROTEIN"/>
    <property type="match status" value="1"/>
</dbReference>
<feature type="binding site" evidence="6">
    <location>
        <position position="64"/>
    </location>
    <ligand>
        <name>S-adenosyl-L-methionine</name>
        <dbReference type="ChEBI" id="CHEBI:59789"/>
    </ligand>
</feature>
<evidence type="ECO:0000256" key="6">
    <source>
        <dbReference type="HAMAP-Rule" id="MF_00074"/>
    </source>
</evidence>
<gene>
    <name evidence="6" type="primary">rsmG</name>
    <name evidence="7" type="ORF">DI579_06560</name>
</gene>
<dbReference type="EMBL" id="QFOZ01000012">
    <property type="protein sequence ID" value="PZP88370.1"/>
    <property type="molecule type" value="Genomic_DNA"/>
</dbReference>
<protein>
    <recommendedName>
        <fullName evidence="6">Ribosomal RNA small subunit methyltransferase G</fullName>
        <ecNumber evidence="6">2.1.1.-</ecNumber>
    </recommendedName>
    <alternativeName>
        <fullName evidence="6">16S rRNA 7-methylguanosine methyltransferase</fullName>
        <shortName evidence="6">16S rRNA m7G methyltransferase</shortName>
    </alternativeName>
</protein>
<evidence type="ECO:0000256" key="3">
    <source>
        <dbReference type="ARBA" id="ARBA00022603"/>
    </source>
</evidence>
<dbReference type="InterPro" id="IPR029063">
    <property type="entry name" value="SAM-dependent_MTases_sf"/>
</dbReference>
<organism evidence="7 8">
    <name type="scientific">Lawsonella clevelandensis</name>
    <dbReference type="NCBI Taxonomy" id="1528099"/>
    <lineage>
        <taxon>Bacteria</taxon>
        <taxon>Bacillati</taxon>
        <taxon>Actinomycetota</taxon>
        <taxon>Actinomycetes</taxon>
        <taxon>Mycobacteriales</taxon>
        <taxon>Lawsonellaceae</taxon>
        <taxon>Lawsonella</taxon>
    </lineage>
</organism>
<dbReference type="GO" id="GO:0070043">
    <property type="term" value="F:rRNA (guanine-N7-)-methyltransferase activity"/>
    <property type="evidence" value="ECO:0007669"/>
    <property type="project" value="UniProtKB-UniRule"/>
</dbReference>
<comment type="caution">
    <text evidence="6">Lacks conserved residue(s) required for the propagation of feature annotation.</text>
</comment>
<feature type="binding site" evidence="6">
    <location>
        <position position="128"/>
    </location>
    <ligand>
        <name>S-adenosyl-L-methionine</name>
        <dbReference type="ChEBI" id="CHEBI:59789"/>
    </ligand>
</feature>
<feature type="binding site" evidence="6">
    <location>
        <position position="59"/>
    </location>
    <ligand>
        <name>S-adenosyl-L-methionine</name>
        <dbReference type="ChEBI" id="CHEBI:59789"/>
    </ligand>
</feature>
<dbReference type="PANTHER" id="PTHR31760:SF0">
    <property type="entry name" value="S-ADENOSYL-L-METHIONINE-DEPENDENT METHYLTRANSFERASES SUPERFAMILY PROTEIN"/>
    <property type="match status" value="1"/>
</dbReference>
<dbReference type="Proteomes" id="UP000248606">
    <property type="component" value="Unassembled WGS sequence"/>
</dbReference>
<comment type="caution">
    <text evidence="7">The sequence shown here is derived from an EMBL/GenBank/DDBJ whole genome shotgun (WGS) entry which is preliminary data.</text>
</comment>
<dbReference type="PIRSF" id="PIRSF003078">
    <property type="entry name" value="GidB"/>
    <property type="match status" value="1"/>
</dbReference>
<reference evidence="7 8" key="1">
    <citation type="submission" date="2017-08" db="EMBL/GenBank/DDBJ databases">
        <title>Infants hospitalized years apart are colonized by the same room-sourced microbial strains.</title>
        <authorList>
            <person name="Brooks B."/>
            <person name="Olm M.R."/>
            <person name="Firek B.A."/>
            <person name="Baker R."/>
            <person name="Thomas B.C."/>
            <person name="Morowitz M.J."/>
            <person name="Banfield J.F."/>
        </authorList>
    </citation>
    <scope>NUCLEOTIDE SEQUENCE [LARGE SCALE GENOMIC DNA]</scope>
    <source>
        <strain evidence="7">S2_006_000_R1_57</strain>
    </source>
</reference>
<keyword evidence="5 6" id="KW-0949">S-adenosyl-L-methionine</keyword>
<dbReference type="InterPro" id="IPR003682">
    <property type="entry name" value="rRNA_ssu_MeTfrase_G"/>
</dbReference>
<dbReference type="SUPFAM" id="SSF53335">
    <property type="entry name" value="S-adenosyl-L-methionine-dependent methyltransferases"/>
    <property type="match status" value="1"/>
</dbReference>
<keyword evidence="4 6" id="KW-0808">Transferase</keyword>
<evidence type="ECO:0000313" key="8">
    <source>
        <dbReference type="Proteomes" id="UP000248606"/>
    </source>
</evidence>
<evidence type="ECO:0000313" key="7">
    <source>
        <dbReference type="EMBL" id="PZP88370.1"/>
    </source>
</evidence>
<dbReference type="AlphaFoldDB" id="A0A2W5I9H3"/>
<keyword evidence="3 6" id="KW-0489">Methyltransferase</keyword>
<dbReference type="NCBIfam" id="TIGR00138">
    <property type="entry name" value="rsmG_gidB"/>
    <property type="match status" value="1"/>
</dbReference>
<keyword evidence="2 6" id="KW-0698">rRNA processing</keyword>
<dbReference type="Gene3D" id="3.40.50.150">
    <property type="entry name" value="Vaccinia Virus protein VP39"/>
    <property type="match status" value="1"/>
</dbReference>
<dbReference type="CDD" id="cd02440">
    <property type="entry name" value="AdoMet_MTases"/>
    <property type="match status" value="1"/>
</dbReference>
<evidence type="ECO:0000256" key="1">
    <source>
        <dbReference type="ARBA" id="ARBA00022490"/>
    </source>
</evidence>
<accession>A0A2W5I9H3</accession>
<dbReference type="Pfam" id="PF02527">
    <property type="entry name" value="GidB"/>
    <property type="match status" value="1"/>
</dbReference>
<sequence length="199" mass="21637">MFGSRSPLAEEYAKLLCTDGIERGLIGPREADRIWNRHILNSALLCDILLENSTVADIGSGAGLPGIPVAIARPDLEVFLIEPLLRRVTFLNEAVEKLGLENVTVIRGRAEEKTVQQKVGKVDFITSRAVAPLAKLAKWSAPFADKGSYLVALKGSSAAEEIERDANAVGIAGWRNEEVVQLHRDGGVDDTYVIRAIHI</sequence>
<dbReference type="HAMAP" id="MF_00074">
    <property type="entry name" value="16SrRNA_methyltr_G"/>
    <property type="match status" value="1"/>
</dbReference>
<dbReference type="EC" id="2.1.1.-" evidence="6"/>
<dbReference type="GO" id="GO:0005829">
    <property type="term" value="C:cytosol"/>
    <property type="evidence" value="ECO:0007669"/>
    <property type="project" value="TreeGrafter"/>
</dbReference>
<comment type="function">
    <text evidence="6">Specifically methylates the N7 position of a guanine in 16S rRNA.</text>
</comment>